<protein>
    <recommendedName>
        <fullName evidence="2">Glycosyl transferase family 28 C-terminal domain-containing protein</fullName>
    </recommendedName>
</protein>
<name>A0A7V3UZU8_UNCW3</name>
<evidence type="ECO:0000313" key="1">
    <source>
        <dbReference type="EMBL" id="HGD13036.1"/>
    </source>
</evidence>
<dbReference type="AlphaFoldDB" id="A0A7V3UZU8"/>
<evidence type="ECO:0008006" key="2">
    <source>
        <dbReference type="Google" id="ProtNLM"/>
    </source>
</evidence>
<accession>A0A7V3UZU8</accession>
<gene>
    <name evidence="1" type="ORF">ENX16_03020</name>
</gene>
<sequence>MNQIVALTAEIGRGHPQYLDSVLAHLPAVKKLVVSGTGWRLARQVYHLGAQGGLLTTVYQQFREKATPSRLELRLWGSKLRKQFWQFPGIVLVDHPLLARLLAPVCRVAYLHCEIAAPEIAAVKDAWQIYVPVEFTAHQLQTRGVKPDALSITGLVIEPELLPVARSAYESRLQRYESDKPLTIAFFTSGAYPRPHLRTIAIAAASASYAGHKTIIFAGTDKTKGKLLPSALFFNSRKAENEQTAKLFPEIDVFVAAAHERTNWAIGLGLPLFVLLPNIGPFAEQNFNFARQQGTTLPLNDAQNFGPLLDTLRQQGKLQQMAQSGWGKHRLNGARFIADHLLSQNYHPPQF</sequence>
<organism evidence="1">
    <name type="scientific">candidate division WOR-3 bacterium</name>
    <dbReference type="NCBI Taxonomy" id="2052148"/>
    <lineage>
        <taxon>Bacteria</taxon>
        <taxon>Bacteria division WOR-3</taxon>
    </lineage>
</organism>
<proteinExistence type="predicted"/>
<dbReference type="EMBL" id="DTMZ01000068">
    <property type="protein sequence ID" value="HGD13036.1"/>
    <property type="molecule type" value="Genomic_DNA"/>
</dbReference>
<reference evidence="1" key="1">
    <citation type="journal article" date="2020" name="mSystems">
        <title>Genome- and Community-Level Interaction Insights into Carbon Utilization and Element Cycling Functions of Hydrothermarchaeota in Hydrothermal Sediment.</title>
        <authorList>
            <person name="Zhou Z."/>
            <person name="Liu Y."/>
            <person name="Xu W."/>
            <person name="Pan J."/>
            <person name="Luo Z.H."/>
            <person name="Li M."/>
        </authorList>
    </citation>
    <scope>NUCLEOTIDE SEQUENCE [LARGE SCALE GENOMIC DNA]</scope>
    <source>
        <strain evidence="1">SpSt-914</strain>
    </source>
</reference>
<comment type="caution">
    <text evidence="1">The sequence shown here is derived from an EMBL/GenBank/DDBJ whole genome shotgun (WGS) entry which is preliminary data.</text>
</comment>